<dbReference type="Pfam" id="PF07762">
    <property type="entry name" value="DUF1618"/>
    <property type="match status" value="1"/>
</dbReference>
<protein>
    <submittedName>
        <fullName evidence="2">Uncharacterized protein</fullName>
    </submittedName>
</protein>
<dbReference type="EnsemblPlants" id="EMT18821">
    <property type="protein sequence ID" value="EMT18821"/>
    <property type="gene ID" value="F775_02142"/>
</dbReference>
<dbReference type="PANTHER" id="PTHR37736">
    <property type="entry name" value="GLYCINE-RICH PROTEIN"/>
    <property type="match status" value="1"/>
</dbReference>
<feature type="compositionally biased region" description="Gly residues" evidence="1">
    <location>
        <begin position="826"/>
        <end position="841"/>
    </location>
</feature>
<reference evidence="2" key="1">
    <citation type="submission" date="2015-06" db="UniProtKB">
        <authorList>
            <consortium name="EnsemblPlants"/>
        </authorList>
    </citation>
    <scope>IDENTIFICATION</scope>
</reference>
<evidence type="ECO:0000313" key="2">
    <source>
        <dbReference type="EnsemblPlants" id="EMT18821"/>
    </source>
</evidence>
<evidence type="ECO:0000256" key="1">
    <source>
        <dbReference type="SAM" id="MobiDB-lite"/>
    </source>
</evidence>
<dbReference type="InterPro" id="IPR011676">
    <property type="entry name" value="DUF1618"/>
</dbReference>
<name>R7W9S1_AEGTA</name>
<dbReference type="PANTHER" id="PTHR37736:SF1">
    <property type="entry name" value="GLYCINE-RICH PROTEIN"/>
    <property type="match status" value="1"/>
</dbReference>
<proteinExistence type="predicted"/>
<sequence length="871" mass="95380">MAMQDHPSPCGRHPQILLDKKCLVGQLKNSTTAKSKNSKGVHLEVSFEAVDPPAISLCLVSCVDQTGDRLAAQPRILGVTGGFVLLAITFSDSVNRYLWFIDYFVYKAGPDFASLHLLARPYPSSFSQNMAAILPVSDNSEDFAAIFPHVEYFRLESRKHYTLHIYRSDTNDWHSQVACIAEDNETRNARDKLLLHNAMSVAYAEKGIIGWIDLWWGILLCNVLDKKPTIRFVPLPVPEPCDTSEFHLMFENLTPRPHRHVTIFSDLIKCVELDFHVQDAFCNMKRTKDYGWMAKTWTRSIYSDVWCDGLTIDMSEISFTDSSLPNLLPGMFDEENNLTWKKLTSAGPTLSLLDDNVIYIMAKESMCHPTAYVLTVDTKSLKLESGAQCAPQKTAWFEPTYEPCVLFSSFGTTSELVKEFETKGTVFEIKEGPVLSVVSRRLRVLRRKQNRIAQMEESVAAGKMLYQEQKELMHSKPVIAALIDELERLRVPLSTALTKELTTVSAPAAGSSSFGSDLSIQDLLALIYFGSLFHVKSPNEFIATMVARKHERSSCITHGYVWDDTVDLLVENALDAVSAVAALAAACPSSADGVSHHDALQACAHHARLWLTRADAPIHPGSSVTYAAVRSKLDRIMASDYYTAPAVAGNHGAEGLQAQMSMTDSPEAPSLKEILAAENHKFFMLLKLKIMDGKTLVNPRVEYRVAGAEQEKFDVKEQDQMYAEPKKRQFQHPRQSCQNQRGGDRGRRGAYPNGRSGHGGGRGMGSRYENGRGGGGGGGRGMGCGYENGRGGGGGGYQGGGGGGCGMGSGYENGCGGGGGYQNDRGCGGGYQNGRDGGGSSGYQNSRGGEWPGWWWQPVAEPANCQSPGTP</sequence>
<feature type="region of interest" description="Disordered" evidence="1">
    <location>
        <begin position="721"/>
        <end position="776"/>
    </location>
</feature>
<feature type="region of interest" description="Disordered" evidence="1">
    <location>
        <begin position="826"/>
        <end position="871"/>
    </location>
</feature>
<accession>R7W9S1</accession>
<dbReference type="AlphaFoldDB" id="R7W9S1"/>
<organism evidence="2">
    <name type="scientific">Aegilops tauschii</name>
    <name type="common">Tausch's goatgrass</name>
    <name type="synonym">Aegilops squarrosa</name>
    <dbReference type="NCBI Taxonomy" id="37682"/>
    <lineage>
        <taxon>Eukaryota</taxon>
        <taxon>Viridiplantae</taxon>
        <taxon>Streptophyta</taxon>
        <taxon>Embryophyta</taxon>
        <taxon>Tracheophyta</taxon>
        <taxon>Spermatophyta</taxon>
        <taxon>Magnoliopsida</taxon>
        <taxon>Liliopsida</taxon>
        <taxon>Poales</taxon>
        <taxon>Poaceae</taxon>
        <taxon>BOP clade</taxon>
        <taxon>Pooideae</taxon>
        <taxon>Triticodae</taxon>
        <taxon>Triticeae</taxon>
        <taxon>Triticinae</taxon>
        <taxon>Aegilops</taxon>
    </lineage>
</organism>